<evidence type="ECO:0000313" key="2">
    <source>
        <dbReference type="EMBL" id="KAL0919982.1"/>
    </source>
</evidence>
<evidence type="ECO:0000256" key="1">
    <source>
        <dbReference type="SAM" id="MobiDB-lite"/>
    </source>
</evidence>
<keyword evidence="3" id="KW-1185">Reference proteome</keyword>
<dbReference type="EMBL" id="JANQDX010000008">
    <property type="protein sequence ID" value="KAL0919982.1"/>
    <property type="molecule type" value="Genomic_DNA"/>
</dbReference>
<proteinExistence type="predicted"/>
<gene>
    <name evidence="2" type="ORF">M5K25_009077</name>
</gene>
<protein>
    <submittedName>
        <fullName evidence="2">Uncharacterized protein</fullName>
    </submittedName>
</protein>
<organism evidence="2 3">
    <name type="scientific">Dendrobium thyrsiflorum</name>
    <name type="common">Pinecone-like raceme dendrobium</name>
    <name type="synonym">Orchid</name>
    <dbReference type="NCBI Taxonomy" id="117978"/>
    <lineage>
        <taxon>Eukaryota</taxon>
        <taxon>Viridiplantae</taxon>
        <taxon>Streptophyta</taxon>
        <taxon>Embryophyta</taxon>
        <taxon>Tracheophyta</taxon>
        <taxon>Spermatophyta</taxon>
        <taxon>Magnoliopsida</taxon>
        <taxon>Liliopsida</taxon>
        <taxon>Asparagales</taxon>
        <taxon>Orchidaceae</taxon>
        <taxon>Epidendroideae</taxon>
        <taxon>Malaxideae</taxon>
        <taxon>Dendrobiinae</taxon>
        <taxon>Dendrobium</taxon>
    </lineage>
</organism>
<reference evidence="2 3" key="1">
    <citation type="journal article" date="2024" name="Plant Biotechnol. J.">
        <title>Dendrobium thyrsiflorum genome and its molecular insights into genes involved in important horticultural traits.</title>
        <authorList>
            <person name="Chen B."/>
            <person name="Wang J.Y."/>
            <person name="Zheng P.J."/>
            <person name="Li K.L."/>
            <person name="Liang Y.M."/>
            <person name="Chen X.F."/>
            <person name="Zhang C."/>
            <person name="Zhao X."/>
            <person name="He X."/>
            <person name="Zhang G.Q."/>
            <person name="Liu Z.J."/>
            <person name="Xu Q."/>
        </authorList>
    </citation>
    <scope>NUCLEOTIDE SEQUENCE [LARGE SCALE GENOMIC DNA]</scope>
    <source>
        <strain evidence="2">GZMU011</strain>
    </source>
</reference>
<comment type="caution">
    <text evidence="2">The sequence shown here is derived from an EMBL/GenBank/DDBJ whole genome shotgun (WGS) entry which is preliminary data.</text>
</comment>
<dbReference type="Proteomes" id="UP001552299">
    <property type="component" value="Unassembled WGS sequence"/>
</dbReference>
<dbReference type="AlphaFoldDB" id="A0ABD0V4I5"/>
<feature type="region of interest" description="Disordered" evidence="1">
    <location>
        <begin position="27"/>
        <end position="47"/>
    </location>
</feature>
<accession>A0ABD0V4I5</accession>
<evidence type="ECO:0000313" key="3">
    <source>
        <dbReference type="Proteomes" id="UP001552299"/>
    </source>
</evidence>
<name>A0ABD0V4I5_DENTH</name>
<sequence>MSSMEDKFSDLHLMVKKILDNQVQMVASKARGPTGRTTNSNFCRREGDGEIMEEKGGRYVERRGNREHGVRGVGWEKKQGNYGRRGADFGENKKEIEEVLKMKM</sequence>